<keyword evidence="4 7" id="KW-0812">Transmembrane</keyword>
<dbReference type="RefSeq" id="WP_073083785.1">
    <property type="nucleotide sequence ID" value="NZ_FQWS01000001.1"/>
</dbReference>
<dbReference type="Gene3D" id="3.40.50.720">
    <property type="entry name" value="NAD(P)-binding Rossmann-like Domain"/>
    <property type="match status" value="1"/>
</dbReference>
<evidence type="ECO:0000256" key="2">
    <source>
        <dbReference type="ARBA" id="ARBA00006464"/>
    </source>
</evidence>
<evidence type="ECO:0000256" key="6">
    <source>
        <dbReference type="ARBA" id="ARBA00023136"/>
    </source>
</evidence>
<dbReference type="GO" id="GO:0016020">
    <property type="term" value="C:membrane"/>
    <property type="evidence" value="ECO:0007669"/>
    <property type="project" value="UniProtKB-SubCell"/>
</dbReference>
<dbReference type="EMBL" id="FQWS01000001">
    <property type="protein sequence ID" value="SHG80225.1"/>
    <property type="molecule type" value="Genomic_DNA"/>
</dbReference>
<feature type="transmembrane region" description="Helical" evidence="7">
    <location>
        <begin position="115"/>
        <end position="137"/>
    </location>
</feature>
<evidence type="ECO:0000259" key="8">
    <source>
        <dbReference type="Pfam" id="PF02397"/>
    </source>
</evidence>
<feature type="transmembrane region" description="Helical" evidence="7">
    <location>
        <begin position="281"/>
        <end position="303"/>
    </location>
</feature>
<sequence length="469" mass="54766">MSYIRGRFSWLLRPALICFDIAVIIFFASYFIDFKTFGLPYWSIGFLKSKATVFVFYVSLLWLISAFNIKFYNVYRYTTSLNILSLLAKQFFIFSIIVFAFIGLYRSIEINKITILKYLIFSISAIGIAKFLMFYGLRTYRRYLNGNHRQVLIIGDTAAAKELQNFFKNKEKYGYDLLGVYSDIKSPDISGSVKDALNFVSKNESIDEIYCAMDELTETQINTFVKYAELNKFNIKFIPKTSNFLNKRLKTDFYNYLPVMSIQEVALNSPFNRVLKRAFDVIFSLLVIVFVLSWMSVILFILVKLESKGPLFYKHKRNGINYKEFDCYKFRSLRVNSSEKEDYVKKQDNRVTKVGKFLRRTSLDELPQFINVLKGEMSVVGPRPHMLAYTEAYSKKIDTYNFIFRHNVKPGITGLAQVKGFRGEIKSDEDIINRVKYDIFYIENWSVLLDLDIIGKTILSIIKGDEKAY</sequence>
<protein>
    <submittedName>
        <fullName evidence="9">Putative colanic acid biosysnthesis UDP-glucose lipid carrier transferase</fullName>
    </submittedName>
</protein>
<name>A0A1M5MSR8_9FLAO</name>
<dbReference type="PANTHER" id="PTHR30576">
    <property type="entry name" value="COLANIC BIOSYNTHESIS UDP-GLUCOSE LIPID CARRIER TRANSFERASE"/>
    <property type="match status" value="1"/>
</dbReference>
<proteinExistence type="inferred from homology"/>
<dbReference type="PANTHER" id="PTHR30576:SF0">
    <property type="entry name" value="UNDECAPRENYL-PHOSPHATE N-ACETYLGALACTOSAMINYL 1-PHOSPHATE TRANSFERASE-RELATED"/>
    <property type="match status" value="1"/>
</dbReference>
<dbReference type="STRING" id="1089305.SAMN05444148_0982"/>
<evidence type="ECO:0000256" key="7">
    <source>
        <dbReference type="SAM" id="Phobius"/>
    </source>
</evidence>
<organism evidence="9 10">
    <name type="scientific">Winogradskyella jejuensis</name>
    <dbReference type="NCBI Taxonomy" id="1089305"/>
    <lineage>
        <taxon>Bacteria</taxon>
        <taxon>Pseudomonadati</taxon>
        <taxon>Bacteroidota</taxon>
        <taxon>Flavobacteriia</taxon>
        <taxon>Flavobacteriales</taxon>
        <taxon>Flavobacteriaceae</taxon>
        <taxon>Winogradskyella</taxon>
    </lineage>
</organism>
<feature type="transmembrane region" description="Helical" evidence="7">
    <location>
        <begin position="81"/>
        <end position="103"/>
    </location>
</feature>
<feature type="domain" description="Bacterial sugar transferase" evidence="8">
    <location>
        <begin position="276"/>
        <end position="462"/>
    </location>
</feature>
<dbReference type="Pfam" id="PF13727">
    <property type="entry name" value="CoA_binding_3"/>
    <property type="match status" value="1"/>
</dbReference>
<feature type="transmembrane region" description="Helical" evidence="7">
    <location>
        <begin position="12"/>
        <end position="32"/>
    </location>
</feature>
<comment type="subcellular location">
    <subcellularLocation>
        <location evidence="1">Membrane</location>
        <topology evidence="1">Multi-pass membrane protein</topology>
    </subcellularLocation>
</comment>
<dbReference type="GO" id="GO:0016780">
    <property type="term" value="F:phosphotransferase activity, for other substituted phosphate groups"/>
    <property type="evidence" value="ECO:0007669"/>
    <property type="project" value="TreeGrafter"/>
</dbReference>
<evidence type="ECO:0000256" key="4">
    <source>
        <dbReference type="ARBA" id="ARBA00022692"/>
    </source>
</evidence>
<dbReference type="Proteomes" id="UP000184522">
    <property type="component" value="Unassembled WGS sequence"/>
</dbReference>
<keyword evidence="5 7" id="KW-1133">Transmembrane helix</keyword>
<dbReference type="OrthoDB" id="9808602at2"/>
<evidence type="ECO:0000313" key="10">
    <source>
        <dbReference type="Proteomes" id="UP000184522"/>
    </source>
</evidence>
<keyword evidence="3 9" id="KW-0808">Transferase</keyword>
<accession>A0A1M5MSR8</accession>
<reference evidence="10" key="1">
    <citation type="submission" date="2016-11" db="EMBL/GenBank/DDBJ databases">
        <authorList>
            <person name="Varghese N."/>
            <person name="Submissions S."/>
        </authorList>
    </citation>
    <scope>NUCLEOTIDE SEQUENCE [LARGE SCALE GENOMIC DNA]</scope>
    <source>
        <strain evidence="10">DSM 25330</strain>
    </source>
</reference>
<evidence type="ECO:0000256" key="3">
    <source>
        <dbReference type="ARBA" id="ARBA00022679"/>
    </source>
</evidence>
<evidence type="ECO:0000256" key="5">
    <source>
        <dbReference type="ARBA" id="ARBA00022989"/>
    </source>
</evidence>
<gene>
    <name evidence="9" type="ORF">SAMN05444148_0982</name>
</gene>
<dbReference type="InterPro" id="IPR003362">
    <property type="entry name" value="Bact_transf"/>
</dbReference>
<dbReference type="InterPro" id="IPR017475">
    <property type="entry name" value="EPS_sugar_tfrase"/>
</dbReference>
<evidence type="ECO:0000313" key="9">
    <source>
        <dbReference type="EMBL" id="SHG80225.1"/>
    </source>
</evidence>
<evidence type="ECO:0000256" key="1">
    <source>
        <dbReference type="ARBA" id="ARBA00004141"/>
    </source>
</evidence>
<keyword evidence="10" id="KW-1185">Reference proteome</keyword>
<dbReference type="AlphaFoldDB" id="A0A1M5MSR8"/>
<feature type="transmembrane region" description="Helical" evidence="7">
    <location>
        <begin position="52"/>
        <end position="69"/>
    </location>
</feature>
<comment type="similarity">
    <text evidence="2">Belongs to the bacterial sugar transferase family.</text>
</comment>
<keyword evidence="6 7" id="KW-0472">Membrane</keyword>
<dbReference type="Pfam" id="PF02397">
    <property type="entry name" value="Bac_transf"/>
    <property type="match status" value="1"/>
</dbReference>
<dbReference type="NCBIfam" id="TIGR03025">
    <property type="entry name" value="EPS_sugtrans"/>
    <property type="match status" value="1"/>
</dbReference>